<dbReference type="InterPro" id="IPR017850">
    <property type="entry name" value="Alkaline_phosphatase_core_sf"/>
</dbReference>
<evidence type="ECO:0000313" key="4">
    <source>
        <dbReference type="Proteomes" id="UP001634394"/>
    </source>
</evidence>
<dbReference type="Gene3D" id="3.40.720.10">
    <property type="entry name" value="Alkaline Phosphatase, subunit A"/>
    <property type="match status" value="1"/>
</dbReference>
<organism evidence="3 4">
    <name type="scientific">Sinanodonta woodiana</name>
    <name type="common">Chinese pond mussel</name>
    <name type="synonym">Anodonta woodiana</name>
    <dbReference type="NCBI Taxonomy" id="1069815"/>
    <lineage>
        <taxon>Eukaryota</taxon>
        <taxon>Metazoa</taxon>
        <taxon>Spiralia</taxon>
        <taxon>Lophotrochozoa</taxon>
        <taxon>Mollusca</taxon>
        <taxon>Bivalvia</taxon>
        <taxon>Autobranchia</taxon>
        <taxon>Heteroconchia</taxon>
        <taxon>Palaeoheterodonta</taxon>
        <taxon>Unionida</taxon>
        <taxon>Unionoidea</taxon>
        <taxon>Unionidae</taxon>
        <taxon>Unioninae</taxon>
        <taxon>Sinanodonta</taxon>
    </lineage>
</organism>
<comment type="caution">
    <text evidence="3">The sequence shown here is derived from an EMBL/GenBank/DDBJ whole genome shotgun (WGS) entry which is preliminary data.</text>
</comment>
<dbReference type="PANTHER" id="PTHR10151:SF120">
    <property type="entry name" value="BIS(5'-ADENOSYL)-TRIPHOSPHATASE"/>
    <property type="match status" value="1"/>
</dbReference>
<dbReference type="PANTHER" id="PTHR10151">
    <property type="entry name" value="ECTONUCLEOTIDE PYROPHOSPHATASE/PHOSPHODIESTERASE"/>
    <property type="match status" value="1"/>
</dbReference>
<proteinExistence type="predicted"/>
<accession>A0ABD3X7A0</accession>
<keyword evidence="4" id="KW-1185">Reference proteome</keyword>
<keyword evidence="1" id="KW-0812">Transmembrane</keyword>
<keyword evidence="1" id="KW-0472">Membrane</keyword>
<name>A0ABD3X7A0_SINWO</name>
<gene>
    <name evidence="3" type="ORF">ACJMK2_028002</name>
</gene>
<keyword evidence="2" id="KW-0732">Signal</keyword>
<evidence type="ECO:0000313" key="3">
    <source>
        <dbReference type="EMBL" id="KAL3881581.1"/>
    </source>
</evidence>
<evidence type="ECO:0000256" key="1">
    <source>
        <dbReference type="SAM" id="Phobius"/>
    </source>
</evidence>
<dbReference type="EMBL" id="JBJQND010000003">
    <property type="protein sequence ID" value="KAL3881581.1"/>
    <property type="molecule type" value="Genomic_DNA"/>
</dbReference>
<evidence type="ECO:0000256" key="2">
    <source>
        <dbReference type="SAM" id="SignalP"/>
    </source>
</evidence>
<protein>
    <submittedName>
        <fullName evidence="3">Uncharacterized protein</fullName>
    </submittedName>
</protein>
<feature type="transmembrane region" description="Helical" evidence="1">
    <location>
        <begin position="418"/>
        <end position="440"/>
    </location>
</feature>
<dbReference type="Gene3D" id="3.30.1360.180">
    <property type="match status" value="1"/>
</dbReference>
<sequence length="488" mass="55299">MLILAAIFLIVTITDGHSSIELPKVLLVSFDGFRWDYLINMTNNTKNFNWIKENGVYARRGLRNCFVTKTYPNHYTIVTGQYEEAHGIVGNTFFDPLYNETFVASNDSQVRDPKWFNMGGQPIWVTNQLADTERRSGVVYWPGDAASVDGVLPSHYLPYTGYLKNKTRIDTVIDWFKVKNPINLGILYFEEPDGIGHMFGPYSEQVVEMVEALDSNVLGYLLRRLKEEELLDKINLVITSDHGMANISDIEKNKIDLDQYVNPLSYRVLNGNPVISILPVPNTTAMIDEIYGNLSGKHPNLYVYKKEEIPADYHFTHNRRIMPIVVVPDEGYWISYNKSGTSVGVHGYNNSLSSMHPFFLAMGPGFKKGVSVDTFNNVDIYPLLCHLLKITPHPNNGSLDNVRELLNEEMEDGGPKIFIAYMVILLFCGLIGGVYSVAACRVHRIYKRYRIQSHSLVEFPGIVPYTSSLENGVKIPLMTDTSDDDFVH</sequence>
<keyword evidence="1" id="KW-1133">Transmembrane helix</keyword>
<feature type="signal peptide" evidence="2">
    <location>
        <begin position="1"/>
        <end position="16"/>
    </location>
</feature>
<dbReference type="Pfam" id="PF01663">
    <property type="entry name" value="Phosphodiest"/>
    <property type="match status" value="1"/>
</dbReference>
<dbReference type="AlphaFoldDB" id="A0ABD3X7A0"/>
<dbReference type="SUPFAM" id="SSF53649">
    <property type="entry name" value="Alkaline phosphatase-like"/>
    <property type="match status" value="1"/>
</dbReference>
<dbReference type="Proteomes" id="UP001634394">
    <property type="component" value="Unassembled WGS sequence"/>
</dbReference>
<reference evidence="3 4" key="1">
    <citation type="submission" date="2024-11" db="EMBL/GenBank/DDBJ databases">
        <title>Chromosome-level genome assembly of the freshwater bivalve Anodonta woodiana.</title>
        <authorList>
            <person name="Chen X."/>
        </authorList>
    </citation>
    <scope>NUCLEOTIDE SEQUENCE [LARGE SCALE GENOMIC DNA]</scope>
    <source>
        <strain evidence="3">MN2024</strain>
        <tissue evidence="3">Gills</tissue>
    </source>
</reference>
<dbReference type="CDD" id="cd16018">
    <property type="entry name" value="Enpp"/>
    <property type="match status" value="1"/>
</dbReference>
<feature type="chain" id="PRO_5044883052" evidence="2">
    <location>
        <begin position="17"/>
        <end position="488"/>
    </location>
</feature>
<dbReference type="GO" id="GO:0016787">
    <property type="term" value="F:hydrolase activity"/>
    <property type="evidence" value="ECO:0007669"/>
    <property type="project" value="UniProtKB-ARBA"/>
</dbReference>
<dbReference type="InterPro" id="IPR002591">
    <property type="entry name" value="Phosphodiest/P_Trfase"/>
</dbReference>